<dbReference type="EMBL" id="JBCGBO010000002">
    <property type="protein sequence ID" value="KAK9222245.1"/>
    <property type="molecule type" value="Genomic_DNA"/>
</dbReference>
<name>A0AAP0MUL7_9ROSI</name>
<gene>
    <name evidence="1" type="ORF">WN944_010680</name>
</gene>
<sequence length="482" mass="55037">MKSCKDSDNNNMLEYKNLSHLPLPWKTLALIPLGVSLLSHFRAADGQIFQTSLITKAPIGNSIPNSVIQTLSGKILNSSLSFPSSLTKMLIPPKPHIQSKGRVPSIILEQRKNGSLTSFLMHKILFQGKCRAYLQTIDIEQGLFLDENILEHMAKGNFRLLVIEEMIEKNAQRCVEDIWLVWRNMVEFHEEVLQGSFDVEILFKTGNMRDCGPFITQILSPKILGMRMLKARVAGWRSQVSGLKWILEARNLVMDETTDLVAMSANDHRFLRCSEDLKRRKRGCEDLRVKTGEEPKKRVKREAAKSEIQIRSAFRIGSGETRSDNDPIRLIMAILDFHAKKVNRGCRNRTFLVRDHNSMFLNDLEKLLEKKNNRIKHASLSTNIEKTNGYDGFMISGRDNLDFDRRYGVWYDHGLGWRKPILPQMKQQRYVALLDQSLDFAGKAKTVSSFGSSCLENKCSTWSVVGENSVVDSRCWISLTAF</sequence>
<keyword evidence="2" id="KW-1185">Reference proteome</keyword>
<comment type="caution">
    <text evidence="1">The sequence shown here is derived from an EMBL/GenBank/DDBJ whole genome shotgun (WGS) entry which is preliminary data.</text>
</comment>
<dbReference type="Proteomes" id="UP001428341">
    <property type="component" value="Unassembled WGS sequence"/>
</dbReference>
<dbReference type="AlphaFoldDB" id="A0AAP0MUL7"/>
<proteinExistence type="predicted"/>
<accession>A0AAP0MUL7</accession>
<organism evidence="1 2">
    <name type="scientific">Citrus x changshan-huyou</name>
    <dbReference type="NCBI Taxonomy" id="2935761"/>
    <lineage>
        <taxon>Eukaryota</taxon>
        <taxon>Viridiplantae</taxon>
        <taxon>Streptophyta</taxon>
        <taxon>Embryophyta</taxon>
        <taxon>Tracheophyta</taxon>
        <taxon>Spermatophyta</taxon>
        <taxon>Magnoliopsida</taxon>
        <taxon>eudicotyledons</taxon>
        <taxon>Gunneridae</taxon>
        <taxon>Pentapetalae</taxon>
        <taxon>rosids</taxon>
        <taxon>malvids</taxon>
        <taxon>Sapindales</taxon>
        <taxon>Rutaceae</taxon>
        <taxon>Aurantioideae</taxon>
        <taxon>Citrus</taxon>
    </lineage>
</organism>
<protein>
    <submittedName>
        <fullName evidence="1">Uncharacterized protein</fullName>
    </submittedName>
</protein>
<reference evidence="1 2" key="1">
    <citation type="submission" date="2024-05" db="EMBL/GenBank/DDBJ databases">
        <title>Haplotype-resolved chromosome-level genome assembly of Huyou (Citrus changshanensis).</title>
        <authorList>
            <person name="Miao C."/>
            <person name="Chen W."/>
            <person name="Wu Y."/>
            <person name="Wang L."/>
            <person name="Zhao S."/>
            <person name="Grierson D."/>
            <person name="Xu C."/>
            <person name="Chen K."/>
        </authorList>
    </citation>
    <scope>NUCLEOTIDE SEQUENCE [LARGE SCALE GENOMIC DNA]</scope>
    <source>
        <strain evidence="1">01-14</strain>
        <tissue evidence="1">Leaf</tissue>
    </source>
</reference>
<evidence type="ECO:0000313" key="2">
    <source>
        <dbReference type="Proteomes" id="UP001428341"/>
    </source>
</evidence>
<evidence type="ECO:0000313" key="1">
    <source>
        <dbReference type="EMBL" id="KAK9222245.1"/>
    </source>
</evidence>